<name>A0A6G1C0U3_9ORYZ</name>
<feature type="region of interest" description="Disordered" evidence="1">
    <location>
        <begin position="80"/>
        <end position="101"/>
    </location>
</feature>
<reference evidence="2 3" key="1">
    <citation type="submission" date="2019-11" db="EMBL/GenBank/DDBJ databases">
        <title>Whole genome sequence of Oryza granulata.</title>
        <authorList>
            <person name="Li W."/>
        </authorList>
    </citation>
    <scope>NUCLEOTIDE SEQUENCE [LARGE SCALE GENOMIC DNA]</scope>
    <source>
        <strain evidence="3">cv. Menghai</strain>
        <tissue evidence="2">Leaf</tissue>
    </source>
</reference>
<proteinExistence type="predicted"/>
<dbReference type="AlphaFoldDB" id="A0A6G1C0U3"/>
<dbReference type="Proteomes" id="UP000479710">
    <property type="component" value="Unassembled WGS sequence"/>
</dbReference>
<keyword evidence="3" id="KW-1185">Reference proteome</keyword>
<protein>
    <submittedName>
        <fullName evidence="2">Uncharacterized protein</fullName>
    </submittedName>
</protein>
<evidence type="ECO:0000313" key="3">
    <source>
        <dbReference type="Proteomes" id="UP000479710"/>
    </source>
</evidence>
<evidence type="ECO:0000256" key="1">
    <source>
        <dbReference type="SAM" id="MobiDB-lite"/>
    </source>
</evidence>
<gene>
    <name evidence="2" type="ORF">E2562_037771</name>
</gene>
<organism evidence="2 3">
    <name type="scientific">Oryza meyeriana var. granulata</name>
    <dbReference type="NCBI Taxonomy" id="110450"/>
    <lineage>
        <taxon>Eukaryota</taxon>
        <taxon>Viridiplantae</taxon>
        <taxon>Streptophyta</taxon>
        <taxon>Embryophyta</taxon>
        <taxon>Tracheophyta</taxon>
        <taxon>Spermatophyta</taxon>
        <taxon>Magnoliopsida</taxon>
        <taxon>Liliopsida</taxon>
        <taxon>Poales</taxon>
        <taxon>Poaceae</taxon>
        <taxon>BOP clade</taxon>
        <taxon>Oryzoideae</taxon>
        <taxon>Oryzeae</taxon>
        <taxon>Oryzinae</taxon>
        <taxon>Oryza</taxon>
        <taxon>Oryza meyeriana</taxon>
    </lineage>
</organism>
<feature type="compositionally biased region" description="Pro residues" evidence="1">
    <location>
        <begin position="1"/>
        <end position="14"/>
    </location>
</feature>
<accession>A0A6G1C0U3</accession>
<feature type="region of interest" description="Disordered" evidence="1">
    <location>
        <begin position="1"/>
        <end position="24"/>
    </location>
</feature>
<dbReference type="EMBL" id="SPHZ02000011">
    <property type="protein sequence ID" value="KAF0894255.1"/>
    <property type="molecule type" value="Genomic_DNA"/>
</dbReference>
<sequence>MLAPPPPTPSPPLPRGCRSQGCGRPHLDLPVGAVDLPNLELSVSTIIVALTEPLATDLLQSPKLLDPMLLRRRRIRRAQGPRLHRTRHHSGEWREVGSSGH</sequence>
<evidence type="ECO:0000313" key="2">
    <source>
        <dbReference type="EMBL" id="KAF0894255.1"/>
    </source>
</evidence>
<comment type="caution">
    <text evidence="2">The sequence shown here is derived from an EMBL/GenBank/DDBJ whole genome shotgun (WGS) entry which is preliminary data.</text>
</comment>